<name>A0A552U729_9SPHN</name>
<dbReference type="RefSeq" id="WP_144237230.1">
    <property type="nucleotide sequence ID" value="NZ_VJWA01000002.1"/>
</dbReference>
<accession>A0A552U729</accession>
<dbReference type="PIRSF" id="PIRSF021700">
    <property type="entry name" value="3_dmu_93_MTrfase"/>
    <property type="match status" value="1"/>
</dbReference>
<dbReference type="CDD" id="cd06588">
    <property type="entry name" value="PhnB_like"/>
    <property type="match status" value="1"/>
</dbReference>
<dbReference type="InterPro" id="IPR009725">
    <property type="entry name" value="3_dmu_93_MTrfase"/>
</dbReference>
<dbReference type="AlphaFoldDB" id="A0A552U729"/>
<dbReference type="Pfam" id="PF06983">
    <property type="entry name" value="3-dmu-9_3-mt"/>
    <property type="match status" value="1"/>
</dbReference>
<keyword evidence="3" id="KW-1185">Reference proteome</keyword>
<protein>
    <submittedName>
        <fullName evidence="2">VOC family protein</fullName>
    </submittedName>
</protein>
<reference evidence="2 3" key="1">
    <citation type="submission" date="2019-07" db="EMBL/GenBank/DDBJ databases">
        <title>Novel species isolated from glacier.</title>
        <authorList>
            <person name="Liu Q."/>
            <person name="Xin Y.-H."/>
        </authorList>
    </citation>
    <scope>NUCLEOTIDE SEQUENCE [LARGE SCALE GENOMIC DNA]</scope>
    <source>
        <strain evidence="2 3">LB1R16</strain>
    </source>
</reference>
<dbReference type="InterPro" id="IPR028973">
    <property type="entry name" value="PhnB-like"/>
</dbReference>
<dbReference type="InterPro" id="IPR029068">
    <property type="entry name" value="Glyas_Bleomycin-R_OHBP_Dase"/>
</dbReference>
<dbReference type="PANTHER" id="PTHR33990:SF2">
    <property type="entry name" value="PHNB-LIKE DOMAIN-CONTAINING PROTEIN"/>
    <property type="match status" value="1"/>
</dbReference>
<organism evidence="2 3">
    <name type="scientific">Glacieibacterium frigidum</name>
    <dbReference type="NCBI Taxonomy" id="2593303"/>
    <lineage>
        <taxon>Bacteria</taxon>
        <taxon>Pseudomonadati</taxon>
        <taxon>Pseudomonadota</taxon>
        <taxon>Alphaproteobacteria</taxon>
        <taxon>Sphingomonadales</taxon>
        <taxon>Sphingosinicellaceae</taxon>
        <taxon>Glacieibacterium</taxon>
    </lineage>
</organism>
<proteinExistence type="predicted"/>
<dbReference type="SUPFAM" id="SSF54593">
    <property type="entry name" value="Glyoxalase/Bleomycin resistance protein/Dihydroxybiphenyl dioxygenase"/>
    <property type="match status" value="1"/>
</dbReference>
<dbReference type="OrthoDB" id="9806473at2"/>
<evidence type="ECO:0000313" key="2">
    <source>
        <dbReference type="EMBL" id="TRW14024.1"/>
    </source>
</evidence>
<comment type="caution">
    <text evidence="2">The sequence shown here is derived from an EMBL/GenBank/DDBJ whole genome shotgun (WGS) entry which is preliminary data.</text>
</comment>
<evidence type="ECO:0000313" key="3">
    <source>
        <dbReference type="Proteomes" id="UP000317894"/>
    </source>
</evidence>
<evidence type="ECO:0000259" key="1">
    <source>
        <dbReference type="Pfam" id="PF06983"/>
    </source>
</evidence>
<gene>
    <name evidence="2" type="ORF">FMM06_09800</name>
</gene>
<dbReference type="PANTHER" id="PTHR33990">
    <property type="entry name" value="PROTEIN YJDN-RELATED"/>
    <property type="match status" value="1"/>
</dbReference>
<dbReference type="EMBL" id="VJWA01000002">
    <property type="protein sequence ID" value="TRW14024.1"/>
    <property type="molecule type" value="Genomic_DNA"/>
</dbReference>
<dbReference type="Gene3D" id="3.10.180.10">
    <property type="entry name" value="2,3-Dihydroxybiphenyl 1,2-Dioxygenase, domain 1"/>
    <property type="match status" value="1"/>
</dbReference>
<feature type="domain" description="PhnB-like" evidence="1">
    <location>
        <begin position="3"/>
        <end position="119"/>
    </location>
</feature>
<sequence>MPKVAVCLWFERDAEAAAAFYCSLLPDSRIDRVWRSPTDYPAGKAGDPVLVEFTLAGQAMQGLNGGTKMAEFSSAASVVVETEDQAETDRLWSALTADGGKEIQCGWLNDRWGIPWQIVPRRLNELMTDPDSTRAKRAMEAMMTMVKIDIAALESAVAE</sequence>
<dbReference type="Proteomes" id="UP000317894">
    <property type="component" value="Unassembled WGS sequence"/>
</dbReference>